<dbReference type="InterPro" id="IPR050769">
    <property type="entry name" value="NAT_camello-type"/>
</dbReference>
<feature type="domain" description="N-acetyltransferase" evidence="2">
    <location>
        <begin position="8"/>
        <end position="194"/>
    </location>
</feature>
<dbReference type="Proteomes" id="UP000599578">
    <property type="component" value="Unassembled WGS sequence"/>
</dbReference>
<evidence type="ECO:0000256" key="1">
    <source>
        <dbReference type="ARBA" id="ARBA00022679"/>
    </source>
</evidence>
<evidence type="ECO:0000313" key="3">
    <source>
        <dbReference type="EMBL" id="GGO81499.1"/>
    </source>
</evidence>
<dbReference type="SUPFAM" id="SSF55729">
    <property type="entry name" value="Acyl-CoA N-acyltransferases (Nat)"/>
    <property type="match status" value="1"/>
</dbReference>
<evidence type="ECO:0000313" key="4">
    <source>
        <dbReference type="Proteomes" id="UP000599578"/>
    </source>
</evidence>
<protein>
    <submittedName>
        <fullName evidence="3">Acetyltransferase</fullName>
    </submittedName>
</protein>
<organism evidence="3 4">
    <name type="scientific">Marinobacterium nitratireducens</name>
    <dbReference type="NCBI Taxonomy" id="518897"/>
    <lineage>
        <taxon>Bacteria</taxon>
        <taxon>Pseudomonadati</taxon>
        <taxon>Pseudomonadota</taxon>
        <taxon>Gammaproteobacteria</taxon>
        <taxon>Oceanospirillales</taxon>
        <taxon>Oceanospirillaceae</taxon>
        <taxon>Marinobacterium</taxon>
    </lineage>
</organism>
<proteinExistence type="predicted"/>
<dbReference type="Pfam" id="PF00583">
    <property type="entry name" value="Acetyltransf_1"/>
    <property type="match status" value="1"/>
</dbReference>
<name>A0A917ZG29_9GAMM</name>
<dbReference type="RefSeq" id="WP_188860506.1">
    <property type="nucleotide sequence ID" value="NZ_BMLT01000004.1"/>
</dbReference>
<dbReference type="GO" id="GO:0008080">
    <property type="term" value="F:N-acetyltransferase activity"/>
    <property type="evidence" value="ECO:0007669"/>
    <property type="project" value="InterPro"/>
</dbReference>
<dbReference type="Gene3D" id="3.40.630.30">
    <property type="match status" value="1"/>
</dbReference>
<dbReference type="PANTHER" id="PTHR13947:SF37">
    <property type="entry name" value="LD18367P"/>
    <property type="match status" value="1"/>
</dbReference>
<comment type="caution">
    <text evidence="3">The sequence shown here is derived from an EMBL/GenBank/DDBJ whole genome shotgun (WGS) entry which is preliminary data.</text>
</comment>
<dbReference type="PANTHER" id="PTHR13947">
    <property type="entry name" value="GNAT FAMILY N-ACETYLTRANSFERASE"/>
    <property type="match status" value="1"/>
</dbReference>
<dbReference type="PROSITE" id="PS51186">
    <property type="entry name" value="GNAT"/>
    <property type="match status" value="1"/>
</dbReference>
<dbReference type="InterPro" id="IPR000182">
    <property type="entry name" value="GNAT_dom"/>
</dbReference>
<reference evidence="3 4" key="1">
    <citation type="journal article" date="2014" name="Int. J. Syst. Evol. Microbiol.">
        <title>Complete genome sequence of Corynebacterium casei LMG S-19264T (=DSM 44701T), isolated from a smear-ripened cheese.</title>
        <authorList>
            <consortium name="US DOE Joint Genome Institute (JGI-PGF)"/>
            <person name="Walter F."/>
            <person name="Albersmeier A."/>
            <person name="Kalinowski J."/>
            <person name="Ruckert C."/>
        </authorList>
    </citation>
    <scope>NUCLEOTIDE SEQUENCE [LARGE SCALE GENOMIC DNA]</scope>
    <source>
        <strain evidence="3 4">CGMCC 1.7286</strain>
    </source>
</reference>
<evidence type="ECO:0000259" key="2">
    <source>
        <dbReference type="PROSITE" id="PS51186"/>
    </source>
</evidence>
<dbReference type="EMBL" id="BMLT01000004">
    <property type="protein sequence ID" value="GGO81499.1"/>
    <property type="molecule type" value="Genomic_DNA"/>
</dbReference>
<accession>A0A917ZG29</accession>
<keyword evidence="1" id="KW-0808">Transferase</keyword>
<keyword evidence="4" id="KW-1185">Reference proteome</keyword>
<dbReference type="InterPro" id="IPR016181">
    <property type="entry name" value="Acyl_CoA_acyltransferase"/>
</dbReference>
<gene>
    <name evidence="3" type="ORF">GCM10011348_20680</name>
</gene>
<sequence length="194" mass="21554">MPTSHPAPVFRPARKSDCAEIAALYAISSDGVANYVWTKLAADGEDILDVGRRRYENEQSLFSYRSCTIVELDGRIAGMLVAFPMHVDPAATEADPVLAPYSRLEEDNSYYICGMALFPKYRGRGIGSELLALAERQARAQGFDKTSLIVFEQNEGAYRLYQRSGYREVSRAAVVPHPLIHYSGDAILMVKTLQ</sequence>
<dbReference type="CDD" id="cd04301">
    <property type="entry name" value="NAT_SF"/>
    <property type="match status" value="1"/>
</dbReference>
<dbReference type="AlphaFoldDB" id="A0A917ZG29"/>